<keyword evidence="4" id="KW-0560">Oxidoreductase</keyword>
<dbReference type="PRINTS" id="PR00086">
    <property type="entry name" value="LLDHDRGNASE"/>
</dbReference>
<dbReference type="InterPro" id="IPR046346">
    <property type="entry name" value="Aminoacid_DH-like_N_sf"/>
</dbReference>
<keyword evidence="3" id="KW-0521">NADP</keyword>
<dbReference type="Gene3D" id="3.40.50.10860">
    <property type="entry name" value="Leucine Dehydrogenase, chain A, domain 1"/>
    <property type="match status" value="1"/>
</dbReference>
<organism evidence="9 10">
    <name type="scientific">Cereibacter changlensis</name>
    <dbReference type="NCBI Taxonomy" id="402884"/>
    <lineage>
        <taxon>Bacteria</taxon>
        <taxon>Pseudomonadati</taxon>
        <taxon>Pseudomonadota</taxon>
        <taxon>Alphaproteobacteria</taxon>
        <taxon>Rhodobacterales</taxon>
        <taxon>Paracoccaceae</taxon>
        <taxon>Cereibacter</taxon>
    </lineage>
</organism>
<dbReference type="PANTHER" id="PTHR21089:SF1">
    <property type="entry name" value="BIFUNCTIONAL 3-DEHYDROQUINATE DEHYDRATASE_SHIKIMATE DEHYDROGENASE, CHLOROPLASTIC"/>
    <property type="match status" value="1"/>
</dbReference>
<dbReference type="GO" id="GO:0009073">
    <property type="term" value="P:aromatic amino acid family biosynthetic process"/>
    <property type="evidence" value="ECO:0007669"/>
    <property type="project" value="UniProtKB-KW"/>
</dbReference>
<dbReference type="SUPFAM" id="SSF51735">
    <property type="entry name" value="NAD(P)-binding Rossmann-fold domains"/>
    <property type="match status" value="1"/>
</dbReference>
<keyword evidence="5" id="KW-0028">Amino-acid biosynthesis</keyword>
<proteinExistence type="predicted"/>
<dbReference type="InterPro" id="IPR013708">
    <property type="entry name" value="Shikimate_DH-bd_N"/>
</dbReference>
<evidence type="ECO:0000313" key="10">
    <source>
        <dbReference type="Proteomes" id="UP000249538"/>
    </source>
</evidence>
<dbReference type="Pfam" id="PF08501">
    <property type="entry name" value="Shikimate_dh_N"/>
    <property type="match status" value="1"/>
</dbReference>
<evidence type="ECO:0000259" key="7">
    <source>
        <dbReference type="Pfam" id="PF01488"/>
    </source>
</evidence>
<comment type="pathway">
    <text evidence="1">Metabolic intermediate biosynthesis; chorismate biosynthesis; chorismate from D-erythrose 4-phosphate and phosphoenolpyruvate: step 4/7.</text>
</comment>
<comment type="caution">
    <text evidence="9">The sequence shown here is derived from an EMBL/GenBank/DDBJ whole genome shotgun (WGS) entry which is preliminary data.</text>
</comment>
<evidence type="ECO:0000256" key="6">
    <source>
        <dbReference type="ARBA" id="ARBA00049442"/>
    </source>
</evidence>
<name>A0A2W7R3D0_9RHOB</name>
<dbReference type="Pfam" id="PF01488">
    <property type="entry name" value="Shikimate_DH"/>
    <property type="match status" value="1"/>
</dbReference>
<gene>
    <name evidence="9" type="ORF">LX76_04245</name>
</gene>
<feature type="domain" description="Shikimate dehydrogenase substrate binding N-terminal" evidence="8">
    <location>
        <begin position="21"/>
        <end position="105"/>
    </location>
</feature>
<dbReference type="NCBIfam" id="NF009201">
    <property type="entry name" value="PRK12549.1"/>
    <property type="match status" value="1"/>
</dbReference>
<sequence length="290" mass="30785">MSGRASPAGASEMQQTIRLGLIGDNIAASQSPRLHRLAGLQNGRSVTYDRLVPLEHGKDFDALFSHVATSGYRGVNVTYPYKERVVRKVRIDDPLVRAIGAVNTVTFDEDGPRGYNTDHSGFVAAYRHIRSNEATGTVCLIGAGGVGKAVAFGLLALGATDIRIVDRDLPRAQALATALRALSPRLKTEVGADAADWARGATGLINCTPIGMVGHGGTPLPLSTMAGSEWVFDAVYTPVDTPFLQDAAAEGLTVISGYELFIGQGADAWTIFTGLPLDQDRLRADLLQPE</sequence>
<feature type="domain" description="Quinate/shikimate 5-dehydrogenase/glutamyl-tRNA reductase" evidence="7">
    <location>
        <begin position="134"/>
        <end position="180"/>
    </location>
</feature>
<dbReference type="InterPro" id="IPR001557">
    <property type="entry name" value="L-lactate/malate_DH"/>
</dbReference>
<dbReference type="GO" id="GO:0004764">
    <property type="term" value="F:shikimate 3-dehydrogenase (NADP+) activity"/>
    <property type="evidence" value="ECO:0007669"/>
    <property type="project" value="UniProtKB-EC"/>
</dbReference>
<dbReference type="InterPro" id="IPR022893">
    <property type="entry name" value="Shikimate_DH_fam"/>
</dbReference>
<dbReference type="InterPro" id="IPR036291">
    <property type="entry name" value="NAD(P)-bd_dom_sf"/>
</dbReference>
<dbReference type="Gene3D" id="3.40.50.720">
    <property type="entry name" value="NAD(P)-binding Rossmann-like Domain"/>
    <property type="match status" value="1"/>
</dbReference>
<dbReference type="Proteomes" id="UP000249538">
    <property type="component" value="Unassembled WGS sequence"/>
</dbReference>
<dbReference type="EMBL" id="QKZS01000022">
    <property type="protein sequence ID" value="PZX48589.1"/>
    <property type="molecule type" value="Genomic_DNA"/>
</dbReference>
<dbReference type="UniPathway" id="UPA00053">
    <property type="reaction ID" value="UER00087"/>
</dbReference>
<dbReference type="GO" id="GO:0009423">
    <property type="term" value="P:chorismate biosynthetic process"/>
    <property type="evidence" value="ECO:0007669"/>
    <property type="project" value="UniProtKB-UniPathway"/>
</dbReference>
<dbReference type="EC" id="1.1.1.25" evidence="2"/>
<dbReference type="SUPFAM" id="SSF53223">
    <property type="entry name" value="Aminoacid dehydrogenase-like, N-terminal domain"/>
    <property type="match status" value="1"/>
</dbReference>
<reference evidence="9 10" key="1">
    <citation type="submission" date="2018-06" db="EMBL/GenBank/DDBJ databases">
        <title>Genomic Encyclopedia of Archaeal and Bacterial Type Strains, Phase II (KMG-II): from individual species to whole genera.</title>
        <authorList>
            <person name="Goeker M."/>
        </authorList>
    </citation>
    <scope>NUCLEOTIDE SEQUENCE [LARGE SCALE GENOMIC DNA]</scope>
    <source>
        <strain evidence="9 10">DSM 18774</strain>
    </source>
</reference>
<dbReference type="CDD" id="cd01065">
    <property type="entry name" value="NAD_bind_Shikimate_DH"/>
    <property type="match status" value="1"/>
</dbReference>
<dbReference type="PANTHER" id="PTHR21089">
    <property type="entry name" value="SHIKIMATE DEHYDROGENASE"/>
    <property type="match status" value="1"/>
</dbReference>
<dbReference type="InterPro" id="IPR006151">
    <property type="entry name" value="Shikm_DH/Glu-tRNA_Rdtase"/>
</dbReference>
<evidence type="ECO:0000256" key="5">
    <source>
        <dbReference type="ARBA" id="ARBA00023141"/>
    </source>
</evidence>
<evidence type="ECO:0000256" key="3">
    <source>
        <dbReference type="ARBA" id="ARBA00022857"/>
    </source>
</evidence>
<evidence type="ECO:0000256" key="2">
    <source>
        <dbReference type="ARBA" id="ARBA00012962"/>
    </source>
</evidence>
<evidence type="ECO:0000256" key="4">
    <source>
        <dbReference type="ARBA" id="ARBA00023002"/>
    </source>
</evidence>
<evidence type="ECO:0000259" key="8">
    <source>
        <dbReference type="Pfam" id="PF08501"/>
    </source>
</evidence>
<accession>A0A2W7R3D0</accession>
<protein>
    <recommendedName>
        <fullName evidence="2">shikimate dehydrogenase (NADP(+))</fullName>
        <ecNumber evidence="2">1.1.1.25</ecNumber>
    </recommendedName>
</protein>
<evidence type="ECO:0000313" key="9">
    <source>
        <dbReference type="EMBL" id="PZX48589.1"/>
    </source>
</evidence>
<dbReference type="AlphaFoldDB" id="A0A2W7R3D0"/>
<keyword evidence="5" id="KW-0057">Aromatic amino acid biosynthesis</keyword>
<evidence type="ECO:0000256" key="1">
    <source>
        <dbReference type="ARBA" id="ARBA00004871"/>
    </source>
</evidence>
<comment type="catalytic activity">
    <reaction evidence="6">
        <text>shikimate + NADP(+) = 3-dehydroshikimate + NADPH + H(+)</text>
        <dbReference type="Rhea" id="RHEA:17737"/>
        <dbReference type="ChEBI" id="CHEBI:15378"/>
        <dbReference type="ChEBI" id="CHEBI:16630"/>
        <dbReference type="ChEBI" id="CHEBI:36208"/>
        <dbReference type="ChEBI" id="CHEBI:57783"/>
        <dbReference type="ChEBI" id="CHEBI:58349"/>
        <dbReference type="EC" id="1.1.1.25"/>
    </reaction>
</comment>
<dbReference type="GO" id="GO:0019632">
    <property type="term" value="P:shikimate metabolic process"/>
    <property type="evidence" value="ECO:0007669"/>
    <property type="project" value="TreeGrafter"/>
</dbReference>